<dbReference type="GeneID" id="8836307"/>
<feature type="region of interest" description="Disordered" evidence="2">
    <location>
        <begin position="1573"/>
        <end position="1637"/>
    </location>
</feature>
<keyword evidence="4" id="KW-0614">Plasmid</keyword>
<dbReference type="InterPro" id="IPR041588">
    <property type="entry name" value="Integrase_H2C2"/>
</dbReference>
<evidence type="ECO:0000259" key="3">
    <source>
        <dbReference type="Pfam" id="PF17921"/>
    </source>
</evidence>
<feature type="compositionally biased region" description="Basic and acidic residues" evidence="2">
    <location>
        <begin position="684"/>
        <end position="704"/>
    </location>
</feature>
<proteinExistence type="predicted"/>
<evidence type="ECO:0000256" key="2">
    <source>
        <dbReference type="SAM" id="MobiDB-lite"/>
    </source>
</evidence>
<evidence type="ECO:0000313" key="4">
    <source>
        <dbReference type="EMBL" id="ADC31707.1"/>
    </source>
</evidence>
<feature type="coiled-coil region" evidence="1">
    <location>
        <begin position="1172"/>
        <end position="1220"/>
    </location>
</feature>
<feature type="compositionally biased region" description="Low complexity" evidence="2">
    <location>
        <begin position="832"/>
        <end position="845"/>
    </location>
</feature>
<keyword evidence="1" id="KW-0175">Coiled coil</keyword>
<evidence type="ECO:0000313" key="5">
    <source>
        <dbReference type="Proteomes" id="UP000001396"/>
    </source>
</evidence>
<feature type="region of interest" description="Disordered" evidence="2">
    <location>
        <begin position="817"/>
        <end position="901"/>
    </location>
</feature>
<feature type="compositionally biased region" description="Acidic residues" evidence="2">
    <location>
        <begin position="1586"/>
        <end position="1611"/>
    </location>
</feature>
<feature type="compositionally biased region" description="Low complexity" evidence="2">
    <location>
        <begin position="853"/>
        <end position="878"/>
    </location>
</feature>
<accession>D3EMQ8</accession>
<dbReference type="RefSeq" id="YP_003422571.1">
    <property type="nucleotide sequence ID" value="NC_013781.1"/>
</dbReference>
<feature type="compositionally biased region" description="Basic and acidic residues" evidence="2">
    <location>
        <begin position="925"/>
        <end position="956"/>
    </location>
</feature>
<dbReference type="Pfam" id="PF17921">
    <property type="entry name" value="Integrase_H2C2"/>
    <property type="match status" value="1"/>
</dbReference>
<feature type="region of interest" description="Disordered" evidence="2">
    <location>
        <begin position="923"/>
        <end position="956"/>
    </location>
</feature>
<keyword evidence="5" id="KW-1185">Reference proteome</keyword>
<gene>
    <name evidence="4" type="ORF">PPL_03500</name>
</gene>
<geneLocation type="plasmid" evidence="4 5">
    <name>PPN500</name>
</geneLocation>
<name>D3EMQ8_HETP5</name>
<evidence type="ECO:0000256" key="1">
    <source>
        <dbReference type="SAM" id="Coils"/>
    </source>
</evidence>
<dbReference type="Proteomes" id="UP000001396">
    <property type="component" value="Plasmid PPN500"/>
</dbReference>
<dbReference type="InParanoid" id="D3EMQ8"/>
<feature type="region of interest" description="Disordered" evidence="2">
    <location>
        <begin position="682"/>
        <end position="713"/>
    </location>
</feature>
<feature type="domain" description="Integrase zinc-binding" evidence="3">
    <location>
        <begin position="35"/>
        <end position="84"/>
    </location>
</feature>
<organism evidence="4 5">
    <name type="scientific">Heterostelium pallidum (strain ATCC 26659 / Pp 5 / PN500)</name>
    <name type="common">Cellular slime mold</name>
    <name type="synonym">Polysphondylium pallidum</name>
    <dbReference type="NCBI Taxonomy" id="670386"/>
    <lineage>
        <taxon>Eukaryota</taxon>
        <taxon>Amoebozoa</taxon>
        <taxon>Evosea</taxon>
        <taxon>Eumycetozoa</taxon>
        <taxon>Dictyostelia</taxon>
        <taxon>Acytosteliales</taxon>
        <taxon>Acytosteliaceae</taxon>
        <taxon>Heterostelium</taxon>
    </lineage>
</organism>
<reference evidence="4 5" key="1">
    <citation type="submission" date="2009-12" db="EMBL/GenBank/DDBJ databases">
        <title>Living fossils from the dawn of multicellularity.</title>
        <authorList>
            <person name="Gloeckner G."/>
            <person name="Schaap P."/>
            <person name="Noegel A.A."/>
            <person name="Felder M."/>
            <person name="Eichinger L."/>
            <person name="Heidel A.J."/>
            <person name="Platzer M."/>
        </authorList>
    </citation>
    <scope>NUCLEOTIDE SEQUENCE [LARGE SCALE GENOMIC DNA]</scope>
    <source>
        <strain evidence="5">ATCC 26659 / Pp 5 / PN500</strain>
        <plasmid evidence="5">Plasmid PPN500</plasmid>
    </source>
</reference>
<sequence>MGGNKLFNLIYFNSNHNFDNGSHDFEKIIPTDIDEWKSILISLHTSDNSHMCTSKMCEKLSLQYHIENLENDVIQIIQACTSCSPNESIYNNSGNTSALVATYYGNSNTFTSSSPSMSTIANNISTIAAATKNNNNNSMFSLLPTSSGSISSLLPNLDLSQPIELTEDNGVSILAVSNNKQHGLINLNLSKLIVQFKSNHNVKALSSYTYEYICNNITSFNYMYTSYISNYPKYINWDKIKQFVLMMSYAECMKHTFGTTNYFTDNLDDVSKRIPVYSIDIEISRTYGTSCYHVIRNAEIFLRQCINPIATECHSIENFNIFVSDDHPTPTLPCLQILSQAYTISVLRNQINETYINKMNQDAVESLQAFQALLMFIQNRVLPPGIGYNLKTNLFNINDGCTGIPQNQLAEIIIYDKKLKCQYSFYINNIIYISSKVPSDRTIQKFIVNEDRLSTDTRSESDPFVLLYLTPAGFNIYTSCTSFVVNRYDKYGDSIADKYQTTLKPFEIITIPSTEFSHYHCIENEYMIITYIVNIKTFKQYKDSSSTIDTPSPASIIANMNNNNINGTKPDKEYLFTSLNNIPAKKEIVEVSNTRNDIIFNMVNVNNIKNNNISTNNDNNNITIISFPKSGGPDQIGCSLYRLSSKQSIYIYRNILANYERQGVISKDEYDDLKNYNYHMFHIPKKDDGDDRNIKRQRKDDGPDPPKYSNLNIGGFNPFNGGAGGNKFNGGAGGGGANSFNGGARGGANPFNSGAGGGGANIFNSGAGGNPFNGGAETNRVQNTNISNISMNNGNGCDGGGGNPFNSGSYLNVNDCRDPHNEHRGNSGNDAPQTTTTTSFFTPQFRVPTFKSSNFTNNIANNHNNNNNNNNNNTISANALFDDDQDQGSSQEKEEQEQGTTNIQQKTKNFFTNILHAANPLGAHVHADSPKQKEQQYAKLERDTENKEKAETEKRKLESDLYATHSALQISDSNYKILQQSHDRVKNQLSQTETAFEQYKIHCEQEIANYRHQLDNANADVHSLSERCKEYQKVNSELNKIHHNFISNLKSETAQTKEYRDELLSTVENQSIKLNELANERQKLISIAETNHKSILQKQAEHFNTLLLDRDWQIQSIKEKHKQAIDNIKKEYSTALNDHLVKNKQYIEIISKQHSTHMAIKNEECINLVSKLEENMKEFAMLTQNNKELTDRYNEKLDIITNLNAQYSKLVSEVKEVNANLSIYNLQSNQLRINIQTTLDEINSIIEIIQFYTHAQNNNNNNMLDVEPIDIIMDIGNRCQNLEKRIKYELDVNTTEQEAQYVKEYFNNIQPYKDEIRAFEQKLQYAKRIEGKALALNEIEDIKHQLVLSKEKLYNVVKDETKLICAPIMLKVENTFQHHPDFSPIVANYIIALQKSFDNYSNSLANYICYVNDISSTNTINRAVKRGMELAKIDVVSAVEKHQLESLNNKEIYTIYRSANNVNSAVKSRRLNNGLVQHTIQIIDTFDPSKLPLPFQSPLTENDYFNIQKYLQQHFNSEQPSYIKDDINRVTEIEESNIISQQLQKPQPQPYRDHIAKIQDYNSIPQLVATGTHETEQVIQGARSAEEDERLNSSDEENEEMKNIEEEEEDEKSTGSTSVDTDEEEDSQSTGSGDGSD</sequence>
<protein>
    <recommendedName>
        <fullName evidence="3">Integrase zinc-binding domain-containing protein</fullName>
    </recommendedName>
</protein>
<dbReference type="EMBL" id="CP001838">
    <property type="protein sequence ID" value="ADC31707.1"/>
    <property type="molecule type" value="Genomic_DNA"/>
</dbReference>